<gene>
    <name evidence="2" type="ORF">CSA56_10350</name>
</gene>
<evidence type="ECO:0000313" key="3">
    <source>
        <dbReference type="Proteomes" id="UP000230821"/>
    </source>
</evidence>
<feature type="compositionally biased region" description="Basic residues" evidence="1">
    <location>
        <begin position="49"/>
        <end position="58"/>
    </location>
</feature>
<dbReference type="EMBL" id="PDSK01000095">
    <property type="protein sequence ID" value="PIE33718.1"/>
    <property type="molecule type" value="Genomic_DNA"/>
</dbReference>
<reference evidence="2 3" key="1">
    <citation type="submission" date="2017-10" db="EMBL/GenBank/DDBJ databases">
        <title>Novel microbial diversity and functional potential in the marine mammal oral microbiome.</title>
        <authorList>
            <person name="Dudek N.K."/>
            <person name="Sun C.L."/>
            <person name="Burstein D."/>
            <person name="Kantor R.S."/>
            <person name="Aliaga Goltsman D.S."/>
            <person name="Bik E.M."/>
            <person name="Thomas B.C."/>
            <person name="Banfield J.F."/>
            <person name="Relman D.A."/>
        </authorList>
    </citation>
    <scope>NUCLEOTIDE SEQUENCE [LARGE SCALE GENOMIC DNA]</scope>
    <source>
        <strain evidence="2">DOLJORAL78_47_16</strain>
    </source>
</reference>
<dbReference type="AlphaFoldDB" id="A0A2G6KDH5"/>
<sequence length="82" mass="9247">MNLLKNFTLILSYFLKSILKKHSAIVPKMESMTYSSNSPIKEGSIGKWPGRKSGKFPPKHLIDLSHTDSSPYRDSSVPLLKK</sequence>
<name>A0A2G6KDH5_9BACT</name>
<evidence type="ECO:0000256" key="1">
    <source>
        <dbReference type="SAM" id="MobiDB-lite"/>
    </source>
</evidence>
<accession>A0A2G6KDH5</accession>
<comment type="caution">
    <text evidence="2">The sequence shown here is derived from an EMBL/GenBank/DDBJ whole genome shotgun (WGS) entry which is preliminary data.</text>
</comment>
<feature type="region of interest" description="Disordered" evidence="1">
    <location>
        <begin position="34"/>
        <end position="82"/>
    </location>
</feature>
<evidence type="ECO:0000313" key="2">
    <source>
        <dbReference type="EMBL" id="PIE33718.1"/>
    </source>
</evidence>
<dbReference type="Proteomes" id="UP000230821">
    <property type="component" value="Unassembled WGS sequence"/>
</dbReference>
<proteinExistence type="predicted"/>
<organism evidence="2 3">
    <name type="scientific">candidate division KSB3 bacterium</name>
    <dbReference type="NCBI Taxonomy" id="2044937"/>
    <lineage>
        <taxon>Bacteria</taxon>
        <taxon>candidate division KSB3</taxon>
    </lineage>
</organism>
<protein>
    <submittedName>
        <fullName evidence="2">Uncharacterized protein</fullName>
    </submittedName>
</protein>